<reference evidence="2" key="2">
    <citation type="submission" date="2018-05" db="EMBL/GenBank/DDBJ databases">
        <title>OpunRS2 (Oryza punctata Reference Sequence Version 2).</title>
        <authorList>
            <person name="Zhang J."/>
            <person name="Kudrna D."/>
            <person name="Lee S."/>
            <person name="Talag J."/>
            <person name="Welchert J."/>
            <person name="Wing R.A."/>
        </authorList>
    </citation>
    <scope>NUCLEOTIDE SEQUENCE [LARGE SCALE GENOMIC DNA]</scope>
</reference>
<protein>
    <submittedName>
        <fullName evidence="2">Uncharacterized protein</fullName>
    </submittedName>
</protein>
<accession>A0A0E0JJQ4</accession>
<proteinExistence type="predicted"/>
<evidence type="ECO:0000256" key="1">
    <source>
        <dbReference type="SAM" id="MobiDB-lite"/>
    </source>
</evidence>
<dbReference type="HOGENOM" id="CLU_1941498_0_0_1"/>
<dbReference type="Gramene" id="OPUNC01G18830.1">
    <property type="protein sequence ID" value="OPUNC01G18830.1"/>
    <property type="gene ID" value="OPUNC01G18830"/>
</dbReference>
<feature type="region of interest" description="Disordered" evidence="1">
    <location>
        <begin position="30"/>
        <end position="79"/>
    </location>
</feature>
<name>A0A0E0JJQ4_ORYPU</name>
<sequence>MHHSSLSQLPSEWAQVLPAIRAAQLAGFLDGTKMTPPKTIEVIKGDKSVATTPNPEQMTPKSGPKQNSHSRQKEEEGRQLAARVVGAGDGRPGGGWRWRPAACGGLAIAAPAVVGGCGAVQGGEEGEGRG</sequence>
<organism evidence="2">
    <name type="scientific">Oryza punctata</name>
    <name type="common">Red rice</name>
    <dbReference type="NCBI Taxonomy" id="4537"/>
    <lineage>
        <taxon>Eukaryota</taxon>
        <taxon>Viridiplantae</taxon>
        <taxon>Streptophyta</taxon>
        <taxon>Embryophyta</taxon>
        <taxon>Tracheophyta</taxon>
        <taxon>Spermatophyta</taxon>
        <taxon>Magnoliopsida</taxon>
        <taxon>Liliopsida</taxon>
        <taxon>Poales</taxon>
        <taxon>Poaceae</taxon>
        <taxon>BOP clade</taxon>
        <taxon>Oryzoideae</taxon>
        <taxon>Oryzeae</taxon>
        <taxon>Oryzinae</taxon>
        <taxon>Oryza</taxon>
    </lineage>
</organism>
<dbReference type="AlphaFoldDB" id="A0A0E0JJQ4"/>
<feature type="compositionally biased region" description="Polar residues" evidence="1">
    <location>
        <begin position="49"/>
        <end position="69"/>
    </location>
</feature>
<evidence type="ECO:0000313" key="2">
    <source>
        <dbReference type="EnsemblPlants" id="OPUNC01G18830.1"/>
    </source>
</evidence>
<evidence type="ECO:0000313" key="3">
    <source>
        <dbReference type="Proteomes" id="UP000026962"/>
    </source>
</evidence>
<reference evidence="2" key="1">
    <citation type="submission" date="2015-04" db="UniProtKB">
        <authorList>
            <consortium name="EnsemblPlants"/>
        </authorList>
    </citation>
    <scope>IDENTIFICATION</scope>
</reference>
<dbReference type="EnsemblPlants" id="OPUNC01G18830.1">
    <property type="protein sequence ID" value="OPUNC01G18830.1"/>
    <property type="gene ID" value="OPUNC01G18830"/>
</dbReference>
<dbReference type="Proteomes" id="UP000026962">
    <property type="component" value="Chromosome 1"/>
</dbReference>
<keyword evidence="3" id="KW-1185">Reference proteome</keyword>